<protein>
    <submittedName>
        <fullName evidence="1">GNAT family acetyltransferase</fullName>
    </submittedName>
</protein>
<name>A0AAP8F032_9BACI</name>
<dbReference type="EMBL" id="NUSY01000061">
    <property type="protein sequence ID" value="PHE05489.1"/>
    <property type="molecule type" value="Genomic_DNA"/>
</dbReference>
<reference evidence="1 2" key="1">
    <citation type="submission" date="2017-09" db="EMBL/GenBank/DDBJ databases">
        <title>Large-scale bioinformatics analysis of Bacillus genomes uncovers conserved roles of natural products in bacterial physiology.</title>
        <authorList>
            <consortium name="Agbiome Team Llc"/>
            <person name="Bleich R.M."/>
            <person name="Grubbs K.J."/>
            <person name="Santa Maria K.C."/>
            <person name="Allen S.E."/>
            <person name="Farag S."/>
            <person name="Shank E.A."/>
            <person name="Bowers A."/>
        </authorList>
    </citation>
    <scope>NUCLEOTIDE SEQUENCE [LARGE SCALE GENOMIC DNA]</scope>
    <source>
        <strain evidence="1 2">AFS042148</strain>
    </source>
</reference>
<accession>A0AAP8F032</accession>
<sequence>MDTPQSYFDKNYKTNIRRNNTSRILLLQIYFFSFYKHEK</sequence>
<evidence type="ECO:0000313" key="1">
    <source>
        <dbReference type="EMBL" id="PHE05489.1"/>
    </source>
</evidence>
<organism evidence="1 2">
    <name type="scientific">Bacillus toyonensis</name>
    <dbReference type="NCBI Taxonomy" id="155322"/>
    <lineage>
        <taxon>Bacteria</taxon>
        <taxon>Bacillati</taxon>
        <taxon>Bacillota</taxon>
        <taxon>Bacilli</taxon>
        <taxon>Bacillales</taxon>
        <taxon>Bacillaceae</taxon>
        <taxon>Bacillus</taxon>
        <taxon>Bacillus cereus group</taxon>
    </lineage>
</organism>
<dbReference type="Proteomes" id="UP000224044">
    <property type="component" value="Unassembled WGS sequence"/>
</dbReference>
<comment type="caution">
    <text evidence="1">The sequence shown here is derived from an EMBL/GenBank/DDBJ whole genome shotgun (WGS) entry which is preliminary data.</text>
</comment>
<evidence type="ECO:0000313" key="2">
    <source>
        <dbReference type="Proteomes" id="UP000224044"/>
    </source>
</evidence>
<gene>
    <name evidence="1" type="ORF">COF62_29875</name>
</gene>
<proteinExistence type="predicted"/>
<dbReference type="AlphaFoldDB" id="A0AAP8F032"/>